<dbReference type="InterPro" id="IPR000522">
    <property type="entry name" value="ABC_transptr_permease_BtuC"/>
</dbReference>
<reference evidence="9" key="1">
    <citation type="submission" date="2021-05" db="EMBL/GenBank/DDBJ databases">
        <authorList>
            <person name="Pietrasiak N."/>
            <person name="Ward R."/>
            <person name="Stajich J.E."/>
            <person name="Kurbessoian T."/>
        </authorList>
    </citation>
    <scope>NUCLEOTIDE SEQUENCE</scope>
    <source>
        <strain evidence="9">CPER-KK1</strain>
    </source>
</reference>
<feature type="transmembrane region" description="Helical" evidence="8">
    <location>
        <begin position="134"/>
        <end position="153"/>
    </location>
</feature>
<dbReference type="GO" id="GO:0005886">
    <property type="term" value="C:plasma membrane"/>
    <property type="evidence" value="ECO:0007669"/>
    <property type="project" value="UniProtKB-SubCell"/>
</dbReference>
<reference evidence="9" key="2">
    <citation type="journal article" date="2022" name="Microbiol. Resour. Announc.">
        <title>Metagenome Sequencing to Explore Phylogenomics of Terrestrial Cyanobacteria.</title>
        <authorList>
            <person name="Ward R.D."/>
            <person name="Stajich J.E."/>
            <person name="Johansen J.R."/>
            <person name="Huntemann M."/>
            <person name="Clum A."/>
            <person name="Foster B."/>
            <person name="Foster B."/>
            <person name="Roux S."/>
            <person name="Palaniappan K."/>
            <person name="Varghese N."/>
            <person name="Mukherjee S."/>
            <person name="Reddy T.B.K."/>
            <person name="Daum C."/>
            <person name="Copeland A."/>
            <person name="Chen I.A."/>
            <person name="Ivanova N.N."/>
            <person name="Kyrpides N.C."/>
            <person name="Shapiro N."/>
            <person name="Eloe-Fadrosh E.A."/>
            <person name="Pietrasiak N."/>
        </authorList>
    </citation>
    <scope>NUCLEOTIDE SEQUENCE</scope>
    <source>
        <strain evidence="9">CPER-KK1</strain>
    </source>
</reference>
<keyword evidence="3" id="KW-0813">Transport</keyword>
<organism evidence="9 10">
    <name type="scientific">Symplocastrum torsivum CPER-KK1</name>
    <dbReference type="NCBI Taxonomy" id="450513"/>
    <lineage>
        <taxon>Bacteria</taxon>
        <taxon>Bacillati</taxon>
        <taxon>Cyanobacteriota</taxon>
        <taxon>Cyanophyceae</taxon>
        <taxon>Oscillatoriophycideae</taxon>
        <taxon>Oscillatoriales</taxon>
        <taxon>Microcoleaceae</taxon>
        <taxon>Symplocastrum</taxon>
    </lineage>
</organism>
<gene>
    <name evidence="9" type="ORF">KME25_01635</name>
</gene>
<dbReference type="PANTHER" id="PTHR30472">
    <property type="entry name" value="FERRIC ENTEROBACTIN TRANSPORT SYSTEM PERMEASE PROTEIN"/>
    <property type="match status" value="1"/>
</dbReference>
<keyword evidence="7 8" id="KW-0472">Membrane</keyword>
<dbReference type="GO" id="GO:0033214">
    <property type="term" value="P:siderophore-iron import into cell"/>
    <property type="evidence" value="ECO:0007669"/>
    <property type="project" value="TreeGrafter"/>
</dbReference>
<name>A0A951PG09_9CYAN</name>
<proteinExistence type="inferred from homology"/>
<feature type="transmembrane region" description="Helical" evidence="8">
    <location>
        <begin position="165"/>
        <end position="186"/>
    </location>
</feature>
<evidence type="ECO:0000256" key="6">
    <source>
        <dbReference type="ARBA" id="ARBA00022989"/>
    </source>
</evidence>
<evidence type="ECO:0000313" key="9">
    <source>
        <dbReference type="EMBL" id="MBW4543140.1"/>
    </source>
</evidence>
<sequence length="347" mass="36860">MRKSWLVIRPWQLPLSFRLERHVPSTLLVLGAVILAVMVLSVGQGEYPIPPLEVLKTLVGLPTANPDYPFIINTLRLPRTLVAFGVGVALGISGTILQGLTRNPLVEPGIIGVNAGASLAAVALIVLFPNVPLFALPVSAFVGALAVAIFIYLLAWDKGSSPIRLILVGVGIAAVISALTTLLITFGEIDSVTQALVWLAGSVYGRSWEHLRSLLPWLAVFVPLSLVWARQLNIISLGDDIARGLGMQVEWQRNLLLLTSAAMAGAAVATAGTISLVGLMAPHLGRQLVGPNHEGLMLTAALMGGLIVVLADWLGRILFAPIEIPCGVITAAVGAPYFLYLLIRNRK</sequence>
<dbReference type="SUPFAM" id="SSF81345">
    <property type="entry name" value="ABC transporter involved in vitamin B12 uptake, BtuC"/>
    <property type="match status" value="1"/>
</dbReference>
<evidence type="ECO:0000256" key="8">
    <source>
        <dbReference type="SAM" id="Phobius"/>
    </source>
</evidence>
<keyword evidence="6 8" id="KW-1133">Transmembrane helix</keyword>
<feature type="transmembrane region" description="Helical" evidence="8">
    <location>
        <begin position="296"/>
        <end position="315"/>
    </location>
</feature>
<dbReference type="GO" id="GO:0022857">
    <property type="term" value="F:transmembrane transporter activity"/>
    <property type="evidence" value="ECO:0007669"/>
    <property type="project" value="InterPro"/>
</dbReference>
<evidence type="ECO:0000313" key="10">
    <source>
        <dbReference type="Proteomes" id="UP000753908"/>
    </source>
</evidence>
<dbReference type="PANTHER" id="PTHR30472:SF24">
    <property type="entry name" value="FERRIC ENTEROBACTIN TRANSPORT SYSTEM PERMEASE PROTEIN FEPG"/>
    <property type="match status" value="1"/>
</dbReference>
<dbReference type="FunFam" id="1.10.3470.10:FF:000001">
    <property type="entry name" value="Vitamin B12 ABC transporter permease BtuC"/>
    <property type="match status" value="1"/>
</dbReference>
<accession>A0A951PG09</accession>
<dbReference type="Gene3D" id="1.10.3470.10">
    <property type="entry name" value="ABC transporter involved in vitamin B12 uptake, BtuC"/>
    <property type="match status" value="1"/>
</dbReference>
<comment type="similarity">
    <text evidence="2">Belongs to the binding-protein-dependent transport system permease family. FecCD subfamily.</text>
</comment>
<feature type="transmembrane region" description="Helical" evidence="8">
    <location>
        <begin position="21"/>
        <end position="42"/>
    </location>
</feature>
<comment type="caution">
    <text evidence="9">The sequence shown here is derived from an EMBL/GenBank/DDBJ whole genome shotgun (WGS) entry which is preliminary data.</text>
</comment>
<feature type="transmembrane region" description="Helical" evidence="8">
    <location>
        <begin position="322"/>
        <end position="343"/>
    </location>
</feature>
<evidence type="ECO:0000256" key="4">
    <source>
        <dbReference type="ARBA" id="ARBA00022475"/>
    </source>
</evidence>
<protein>
    <submittedName>
        <fullName evidence="9">Iron ABC transporter permease</fullName>
    </submittedName>
</protein>
<dbReference type="EMBL" id="JAHHIF010000002">
    <property type="protein sequence ID" value="MBW4543140.1"/>
    <property type="molecule type" value="Genomic_DNA"/>
</dbReference>
<dbReference type="CDD" id="cd06550">
    <property type="entry name" value="TM_ABC_iron-siderophores_like"/>
    <property type="match status" value="1"/>
</dbReference>
<feature type="transmembrane region" description="Helical" evidence="8">
    <location>
        <begin position="77"/>
        <end position="97"/>
    </location>
</feature>
<evidence type="ECO:0000256" key="2">
    <source>
        <dbReference type="ARBA" id="ARBA00007935"/>
    </source>
</evidence>
<evidence type="ECO:0000256" key="5">
    <source>
        <dbReference type="ARBA" id="ARBA00022692"/>
    </source>
</evidence>
<feature type="transmembrane region" description="Helical" evidence="8">
    <location>
        <begin position="109"/>
        <end position="128"/>
    </location>
</feature>
<evidence type="ECO:0000256" key="7">
    <source>
        <dbReference type="ARBA" id="ARBA00023136"/>
    </source>
</evidence>
<dbReference type="Proteomes" id="UP000753908">
    <property type="component" value="Unassembled WGS sequence"/>
</dbReference>
<dbReference type="Pfam" id="PF01032">
    <property type="entry name" value="FecCD"/>
    <property type="match status" value="1"/>
</dbReference>
<dbReference type="InterPro" id="IPR037294">
    <property type="entry name" value="ABC_BtuC-like"/>
</dbReference>
<comment type="subcellular location">
    <subcellularLocation>
        <location evidence="1">Cell membrane</location>
        <topology evidence="1">Multi-pass membrane protein</topology>
    </subcellularLocation>
</comment>
<evidence type="ECO:0000256" key="1">
    <source>
        <dbReference type="ARBA" id="ARBA00004651"/>
    </source>
</evidence>
<keyword evidence="5 8" id="KW-0812">Transmembrane</keyword>
<evidence type="ECO:0000256" key="3">
    <source>
        <dbReference type="ARBA" id="ARBA00022448"/>
    </source>
</evidence>
<keyword evidence="4" id="KW-1003">Cell membrane</keyword>
<dbReference type="AlphaFoldDB" id="A0A951PG09"/>
<feature type="transmembrane region" description="Helical" evidence="8">
    <location>
        <begin position="255"/>
        <end position="276"/>
    </location>
</feature>